<evidence type="ECO:0000256" key="1">
    <source>
        <dbReference type="ARBA" id="ARBA00004370"/>
    </source>
</evidence>
<dbReference type="PANTHER" id="PTHR24026">
    <property type="entry name" value="FAT ATYPICAL CADHERIN-RELATED"/>
    <property type="match status" value="1"/>
</dbReference>
<feature type="compositionally biased region" description="Basic residues" evidence="8">
    <location>
        <begin position="2647"/>
        <end position="2657"/>
    </location>
</feature>
<name>A0A267GJ74_9PLAT</name>
<organism evidence="12 13">
    <name type="scientific">Macrostomum lignano</name>
    <dbReference type="NCBI Taxonomy" id="282301"/>
    <lineage>
        <taxon>Eukaryota</taxon>
        <taxon>Metazoa</taxon>
        <taxon>Spiralia</taxon>
        <taxon>Lophotrochozoa</taxon>
        <taxon>Platyhelminthes</taxon>
        <taxon>Rhabditophora</taxon>
        <taxon>Macrostomorpha</taxon>
        <taxon>Macrostomida</taxon>
        <taxon>Macrostomidae</taxon>
        <taxon>Macrostomum</taxon>
    </lineage>
</organism>
<feature type="transmembrane region" description="Helical" evidence="9">
    <location>
        <begin position="2614"/>
        <end position="2638"/>
    </location>
</feature>
<dbReference type="PROSITE" id="PS50268">
    <property type="entry name" value="CADHERIN_2"/>
    <property type="match status" value="21"/>
</dbReference>
<keyword evidence="10" id="KW-0732">Signal</keyword>
<dbReference type="Pfam" id="PF00028">
    <property type="entry name" value="Cadherin"/>
    <property type="match status" value="11"/>
</dbReference>
<feature type="domain" description="Cadherin" evidence="11">
    <location>
        <begin position="1659"/>
        <end position="1754"/>
    </location>
</feature>
<evidence type="ECO:0000256" key="6">
    <source>
        <dbReference type="ARBA" id="ARBA00023136"/>
    </source>
</evidence>
<evidence type="ECO:0000256" key="7">
    <source>
        <dbReference type="PROSITE-ProRule" id="PRU00043"/>
    </source>
</evidence>
<evidence type="ECO:0000259" key="11">
    <source>
        <dbReference type="PROSITE" id="PS50268"/>
    </source>
</evidence>
<feature type="compositionally biased region" description="Low complexity" evidence="8">
    <location>
        <begin position="2661"/>
        <end position="2671"/>
    </location>
</feature>
<dbReference type="CDD" id="cd11304">
    <property type="entry name" value="Cadherin_repeat"/>
    <property type="match status" value="19"/>
</dbReference>
<protein>
    <recommendedName>
        <fullName evidence="11">Cadherin domain-containing protein</fullName>
    </recommendedName>
</protein>
<dbReference type="InterPro" id="IPR015919">
    <property type="entry name" value="Cadherin-like_sf"/>
</dbReference>
<feature type="domain" description="Cadherin" evidence="11">
    <location>
        <begin position="2189"/>
        <end position="2293"/>
    </location>
</feature>
<feature type="domain" description="Cadherin" evidence="11">
    <location>
        <begin position="1872"/>
        <end position="1975"/>
    </location>
</feature>
<feature type="domain" description="Cadherin" evidence="11">
    <location>
        <begin position="131"/>
        <end position="233"/>
    </location>
</feature>
<evidence type="ECO:0000256" key="2">
    <source>
        <dbReference type="ARBA" id="ARBA00022692"/>
    </source>
</evidence>
<dbReference type="PROSITE" id="PS00232">
    <property type="entry name" value="CADHERIN_1"/>
    <property type="match status" value="3"/>
</dbReference>
<feature type="domain" description="Cadherin" evidence="11">
    <location>
        <begin position="1354"/>
        <end position="1455"/>
    </location>
</feature>
<feature type="domain" description="Cadherin" evidence="11">
    <location>
        <begin position="557"/>
        <end position="654"/>
    </location>
</feature>
<evidence type="ECO:0000256" key="9">
    <source>
        <dbReference type="SAM" id="Phobius"/>
    </source>
</evidence>
<dbReference type="OrthoDB" id="6252479at2759"/>
<feature type="domain" description="Cadherin" evidence="11">
    <location>
        <begin position="2493"/>
        <end position="2614"/>
    </location>
</feature>
<keyword evidence="4 7" id="KW-0106">Calcium</keyword>
<keyword evidence="2 9" id="KW-0812">Transmembrane</keyword>
<dbReference type="Gene3D" id="2.60.40.60">
    <property type="entry name" value="Cadherins"/>
    <property type="match status" value="21"/>
</dbReference>
<feature type="domain" description="Cadherin" evidence="11">
    <location>
        <begin position="1975"/>
        <end position="2065"/>
    </location>
</feature>
<feature type="domain" description="Cadherin" evidence="11">
    <location>
        <begin position="1455"/>
        <end position="1554"/>
    </location>
</feature>
<comment type="subcellular location">
    <subcellularLocation>
        <location evidence="1">Membrane</location>
    </subcellularLocation>
</comment>
<accession>A0A267GJ74</accession>
<evidence type="ECO:0000256" key="10">
    <source>
        <dbReference type="SAM" id="SignalP"/>
    </source>
</evidence>
<feature type="domain" description="Cadherin" evidence="11">
    <location>
        <begin position="948"/>
        <end position="1144"/>
    </location>
</feature>
<dbReference type="GO" id="GO:0005509">
    <property type="term" value="F:calcium ion binding"/>
    <property type="evidence" value="ECO:0007669"/>
    <property type="project" value="UniProtKB-UniRule"/>
</dbReference>
<feature type="region of interest" description="Disordered" evidence="8">
    <location>
        <begin position="2714"/>
        <end position="2744"/>
    </location>
</feature>
<keyword evidence="6 9" id="KW-0472">Membrane</keyword>
<feature type="region of interest" description="Disordered" evidence="8">
    <location>
        <begin position="2647"/>
        <end position="2672"/>
    </location>
</feature>
<feature type="chain" id="PRO_5012763446" description="Cadherin domain-containing protein" evidence="10">
    <location>
        <begin position="29"/>
        <end position="2896"/>
    </location>
</feature>
<proteinExistence type="predicted"/>
<comment type="caution">
    <text evidence="12">The sequence shown here is derived from an EMBL/GenBank/DDBJ whole genome shotgun (WGS) entry which is preliminary data.</text>
</comment>
<feature type="domain" description="Cadherin" evidence="11">
    <location>
        <begin position="1555"/>
        <end position="1658"/>
    </location>
</feature>
<feature type="domain" description="Cadherin" evidence="11">
    <location>
        <begin position="1764"/>
        <end position="1871"/>
    </location>
</feature>
<dbReference type="PROSITE" id="PS51257">
    <property type="entry name" value="PROKAR_LIPOPROTEIN"/>
    <property type="match status" value="1"/>
</dbReference>
<dbReference type="InterPro" id="IPR020894">
    <property type="entry name" value="Cadherin_CS"/>
</dbReference>
<dbReference type="Proteomes" id="UP000215902">
    <property type="component" value="Unassembled WGS sequence"/>
</dbReference>
<dbReference type="EMBL" id="NIVC01000296">
    <property type="protein sequence ID" value="PAA86046.1"/>
    <property type="molecule type" value="Genomic_DNA"/>
</dbReference>
<dbReference type="SMART" id="SM00112">
    <property type="entry name" value="CA"/>
    <property type="match status" value="22"/>
</dbReference>
<evidence type="ECO:0000256" key="3">
    <source>
        <dbReference type="ARBA" id="ARBA00022737"/>
    </source>
</evidence>
<reference evidence="12 13" key="1">
    <citation type="submission" date="2017-06" db="EMBL/GenBank/DDBJ databases">
        <title>A platform for efficient transgenesis in Macrostomum lignano, a flatworm model organism for stem cell research.</title>
        <authorList>
            <person name="Berezikov E."/>
        </authorList>
    </citation>
    <scope>NUCLEOTIDE SEQUENCE [LARGE SCALE GENOMIC DNA]</scope>
    <source>
        <strain evidence="12">DV1</strain>
        <tissue evidence="12">Whole organism</tissue>
    </source>
</reference>
<feature type="domain" description="Cadherin" evidence="11">
    <location>
        <begin position="748"/>
        <end position="843"/>
    </location>
</feature>
<dbReference type="GO" id="GO:0005886">
    <property type="term" value="C:plasma membrane"/>
    <property type="evidence" value="ECO:0007669"/>
    <property type="project" value="UniProtKB-SubCell"/>
</dbReference>
<feature type="domain" description="Cadherin" evidence="11">
    <location>
        <begin position="442"/>
        <end position="543"/>
    </location>
</feature>
<dbReference type="STRING" id="282301.A0A267GJ74"/>
<dbReference type="PRINTS" id="PR00205">
    <property type="entry name" value="CADHERIN"/>
</dbReference>
<dbReference type="SUPFAM" id="SSF49313">
    <property type="entry name" value="Cadherin-like"/>
    <property type="match status" value="20"/>
</dbReference>
<feature type="domain" description="Cadherin" evidence="11">
    <location>
        <begin position="234"/>
        <end position="337"/>
    </location>
</feature>
<feature type="domain" description="Cadherin" evidence="11">
    <location>
        <begin position="2312"/>
        <end position="2492"/>
    </location>
</feature>
<feature type="signal peptide" evidence="10">
    <location>
        <begin position="1"/>
        <end position="28"/>
    </location>
</feature>
<gene>
    <name evidence="12" type="ORF">BOX15_Mlig022823g1</name>
</gene>
<dbReference type="InterPro" id="IPR002126">
    <property type="entry name" value="Cadherin-like_dom"/>
</dbReference>
<evidence type="ECO:0000313" key="12">
    <source>
        <dbReference type="EMBL" id="PAA86046.1"/>
    </source>
</evidence>
<feature type="domain" description="Cadherin" evidence="11">
    <location>
        <begin position="845"/>
        <end position="947"/>
    </location>
</feature>
<keyword evidence="3" id="KW-0677">Repeat</keyword>
<dbReference type="GO" id="GO:0007156">
    <property type="term" value="P:homophilic cell adhesion via plasma membrane adhesion molecules"/>
    <property type="evidence" value="ECO:0007669"/>
    <property type="project" value="InterPro"/>
</dbReference>
<evidence type="ECO:0000313" key="13">
    <source>
        <dbReference type="Proteomes" id="UP000215902"/>
    </source>
</evidence>
<sequence length="2896" mass="305389">MQNWLRPADLLRLLVLTVSLFSGCPVLGASTSNVTFHVEESGPQPLQLVGSVQSGGCQAPFNSFNIPNEALSLDRESGNVRTQTRLDRELQAAYTFDVICSTSIVHVLVVVDDKNDCYPTFQNATLVLHRPENIPTPTALPLMYVEDLDSEPNSIDRVEITAGNADNRFAVQQRQQVGRPTRFDLVLVLQTPLDYESASSYSLQLTAYDKRGLTGTASVVLNVNNVNDESPVFTQSLYQVNVTENTTIGTEVIQVRANDRDLGEFNTVRYYINNEVSDPDRHFAMDPVTGSIRLAKTLDYELRQLYSIVVVATDGVNNGSANVVVRVIDVNDRPPQVTLLNLTTGGQVLQSAVIGQPVMRIEVTDPDRPLDPVQVVLSMSTFEFKLTALDKNIFVIQVNSSLSPQLYIMTLTAIDSGDPPLTTTVSIGIQVLASNDHAPEFTKVNYHATVGSSTSSGFQVVQVQAADPDRTTVSYSMTPASASDAGFFDINLATGWITVGSKRLVCGSFAMQIHAADSGSPPRVSNATLVVFVTDSNQYWPRFQKPFYSVTLPKAGVTSCFSQVHATDRDCGAALSYSFSENVSSAYGSLFASTYSVDSYTGYICVSNASNALAFGNLIQLPIRVLDSAAGVAKASYSLFQLSISDIGPSAPNRFPLTNYRIDLSESYPTNVAILSVAAIGGADYSLVSSSSYFTMFGNGTLALASALDYETGPRAFSLTIVSGASLSANLIISVSVLDENDNYPNCSVVEKSLAVADSSPQSTQIIQFACTDPDTGPGLVYTADFDNFAVSSGGSLTVKNSITHLAGQTVTLPVKVCDPDMQCVNFTTSVRVIDTNDHSPEFSQPAGYWFRTPENVSPGTALGTVLATDMDLGLNAAVKYRLIDPSGSFTIGELSGTLKTSAPLDRETLSSYSLKVEAYDVGSPSRTATVQVAVIVTDVNDVAPKFRLKSYAVSATDQTPAAASLLVVDATDPDLGLGATLSFSLSGPVSEYLSVNRVTGVLSTVKRLTPGHWIGQLTVSDGGDLTDTSQLSLTVSRVPVWPNSSVLMTASESAKVGHLVGQIKAPSTKAYYTLQAAADGAFWVSVNSGKIYVNRPLDREAVSVHTYEILVTDATERAPGQPQSSTVSLTISILDENDNAPRIGDEDLSPTISVAEDLPGGSLIHTFSVTDPDLGLNGTIAYSLAEPTALFAIDEKAGKLVILQSLDRETLGEATQIGVFVTDRCQTVPLCSKTRAVIVTIVIKDVNDHAPSLSFDTGAFYLSTDKAGAIISHVEGVDNDPRLNGTLSFSVSPGDAVAIDEFGLVRLLAAGTATIAVNASATDSGPLSSRQTNWRSTDIPFVSFGGADKPKFQQSIYSTSISSRAAQGQDVILLDAQKRVGSLEFRLPYGLYDNLFSIDPVIGQVRLARPLPDDYRLTYRLTGLLADKASRPSRLGTTEVAVNLVDANEHAPVFLSAYYTDVPEGQAYSGLLTLAAYDLDRGPAGEVTYAIEGSGGLQFILDPKSGELSCSALDSSAASQYLLNVTATDGGGLVGRTTVTVRVLPVNRFAPTFQRGLYTAAVSENAPVGASVLNVTATDRDAGVNGRVTYSLLGKPDTVGIDPDTGEIRLARRLDKELESFVSASVIATDYSQENPMSSMVNVEIEVLDANDERPVFQTAYYYYQVSAPLAPGALLTTLRATDADSSPVNSAVKYSIESNDLLSVDETSGRVTLLRSLAASPASVSFHSFEVRARDTGLPAPLASVTRLVVQLGSPSPALAFAYVNYSAALPENSPAGACPLSDATAACLTVSTVPPASRYAIVAGNEEGKFAINPLTGAITVATTNASALDYETRHSYRLVVQASTAQQAALTRVDIRLSNRDDCGPRFAQLVYAAVLPEKSPAGAPVARVWAIDDDSRVKYRLLSGGGGGGGSGFAINEDTGLVTVATPPDYSLQSNHSLAVVAASEDDPLMTAKCTLLVRIVNLNNQKPLLQPNPDLTLAADARPGQRLTQIRATDLDGYPPLAYSLAIEPSTHSTVFAIGRFSGDLWLVGKPDRSDFNLSVTVVDGGEHSASGSFRVRLNASAGGAKFVRGFFFFVARLGASLTDPVGTLELVGGGGGGGGGGGVSLSIVADPTLPQPPPFQLVGLELRPSRAVLEAADFAFVVKATLPLSSGSTTTSADFATVLVSYQASNSRPPAFRNVSAATGDIVLTVSEATPIGRAVGVAVCVDEDAGQTTSVEVVPAAGSEPPPVQAVRHTGRLVLTKRLDRESQAEHRFQVACWDSGLPSLGVNATVRVLVQDANDNAPKFVGDPYATSLVASTAAASVGSRLLTVAANDPDVGINGQVTYRLLGNGTLLGVDSASGGVSLLSTPPEVQIDASDSAAGFVGFEFLVRASDVRLSSLARLSLRVLTDAAASAPSLPANPLALLVSEGLAAWSLVSDKLPTDCAVEPASPEFELKSGRLTTLRMLDYENTTAYSLRLNCSAGAERQQLLMLVQDVDEFQPVFDLAEYRLNLASTPPIGQSLIRLAASDRDAGSAGRVAFSLTGVDCDADSEAAAGRFSVNTSTGEVYLARAFNAAAADDTVLANYSLRVRASSVALFTDAVVQLTMPVPLEMKPPSTGLATPPLAAILAGLFVLVAIIVVAVVVAVCVHRRRQLAGKRGLHSSRAKRREAAAAAGAANSASPNSTLYDSCFDQNVAAVVAAAAAGLQPPRPPPRTMTELTRLSGTAHSSGLGSAASDEDHQSQQLHHHQQQQQQPLNFISTGQTDGASLPKDHREYLHRLGVTPELRPSPLSAGAGRRFHSAASLWSEDPYQATPVPSLLELPRAAAGAAGFGGSNGVSGVGGFPVGLNTAQPRLPSHLTAWQPQFQPLASVFAEIAQLKDDANADGGFVGLYDVHDETAFSTSVI</sequence>
<evidence type="ECO:0000256" key="4">
    <source>
        <dbReference type="ARBA" id="ARBA00022837"/>
    </source>
</evidence>
<feature type="domain" description="Cadherin" evidence="11">
    <location>
        <begin position="347"/>
        <end position="441"/>
    </location>
</feature>
<keyword evidence="13" id="KW-1185">Reference proteome</keyword>
<feature type="domain" description="Cadherin" evidence="11">
    <location>
        <begin position="685"/>
        <end position="747"/>
    </location>
</feature>
<evidence type="ECO:0000256" key="5">
    <source>
        <dbReference type="ARBA" id="ARBA00022989"/>
    </source>
</evidence>
<feature type="domain" description="Cadherin" evidence="11">
    <location>
        <begin position="34"/>
        <end position="121"/>
    </location>
</feature>
<dbReference type="PANTHER" id="PTHR24026:SF126">
    <property type="entry name" value="PROTOCADHERIN FAT 4"/>
    <property type="match status" value="1"/>
</dbReference>
<feature type="domain" description="Cadherin" evidence="11">
    <location>
        <begin position="1147"/>
        <end position="1254"/>
    </location>
</feature>
<evidence type="ECO:0000256" key="8">
    <source>
        <dbReference type="SAM" id="MobiDB-lite"/>
    </source>
</evidence>
<dbReference type="FunFam" id="2.60.40.60:FF:000020">
    <property type="entry name" value="Dachsous cadherin-related 1b"/>
    <property type="match status" value="3"/>
</dbReference>
<keyword evidence="5 9" id="KW-1133">Transmembrane helix</keyword>